<dbReference type="PANTHER" id="PTHR43319:SF3">
    <property type="entry name" value="BETA-LACTAMASE-RELATED DOMAIN-CONTAINING PROTEIN"/>
    <property type="match status" value="1"/>
</dbReference>
<dbReference type="Pfam" id="PF00144">
    <property type="entry name" value="Beta-lactamase"/>
    <property type="match status" value="1"/>
</dbReference>
<name>A0A7W7ZXG3_9ACTN</name>
<evidence type="ECO:0000313" key="2">
    <source>
        <dbReference type="EMBL" id="MBB5075244.1"/>
    </source>
</evidence>
<organism evidence="2 3">
    <name type="scientific">Nonomuraea endophytica</name>
    <dbReference type="NCBI Taxonomy" id="714136"/>
    <lineage>
        <taxon>Bacteria</taxon>
        <taxon>Bacillati</taxon>
        <taxon>Actinomycetota</taxon>
        <taxon>Actinomycetes</taxon>
        <taxon>Streptosporangiales</taxon>
        <taxon>Streptosporangiaceae</taxon>
        <taxon>Nonomuraea</taxon>
    </lineage>
</organism>
<dbReference type="PANTHER" id="PTHR43319">
    <property type="entry name" value="BETA-LACTAMASE-RELATED"/>
    <property type="match status" value="1"/>
</dbReference>
<dbReference type="Proteomes" id="UP000568380">
    <property type="component" value="Unassembled WGS sequence"/>
</dbReference>
<dbReference type="SUPFAM" id="SSF56601">
    <property type="entry name" value="beta-lactamase/transpeptidase-like"/>
    <property type="match status" value="1"/>
</dbReference>
<comment type="caution">
    <text evidence="2">The sequence shown here is derived from an EMBL/GenBank/DDBJ whole genome shotgun (WGS) entry which is preliminary data.</text>
</comment>
<keyword evidence="3" id="KW-1185">Reference proteome</keyword>
<proteinExistence type="predicted"/>
<dbReference type="AlphaFoldDB" id="A0A7W7ZXG3"/>
<dbReference type="InterPro" id="IPR052907">
    <property type="entry name" value="Beta-lactamase/esterase"/>
</dbReference>
<protein>
    <submittedName>
        <fullName evidence="2">CubicO group peptidase (Beta-lactamase class C family)</fullName>
    </submittedName>
</protein>
<reference evidence="2 3" key="1">
    <citation type="submission" date="2020-08" db="EMBL/GenBank/DDBJ databases">
        <title>Genomic Encyclopedia of Type Strains, Phase IV (KMG-IV): sequencing the most valuable type-strain genomes for metagenomic binning, comparative biology and taxonomic classification.</title>
        <authorList>
            <person name="Goeker M."/>
        </authorList>
    </citation>
    <scope>NUCLEOTIDE SEQUENCE [LARGE SCALE GENOMIC DNA]</scope>
    <source>
        <strain evidence="2 3">DSM 45385</strain>
    </source>
</reference>
<accession>A0A7W7ZXG3</accession>
<evidence type="ECO:0000259" key="1">
    <source>
        <dbReference type="Pfam" id="PF00144"/>
    </source>
</evidence>
<gene>
    <name evidence="2" type="ORF">HNR40_000690</name>
</gene>
<dbReference type="EMBL" id="JACHIN010000001">
    <property type="protein sequence ID" value="MBB5075244.1"/>
    <property type="molecule type" value="Genomic_DNA"/>
</dbReference>
<sequence>MTDLQKNVQATIDELVETGVERGVQVAVYRGGELVVDAVAGLADPATGRPMTSDTPVYVTSTGKGMIATVVHLLAEQGVLAYDTPIAEYWPEFAAHGKERATVRHALSYRAGVPGVPVDTTAADIANWDKMCAAIADEKPWWEPGTTIGYHPQSWMYIMGEIVRRASGRTVSQVLREQVALPLGVADELYLAVPAAELPRLAVIEEPEGPPMELTPEMTAQIPFFRVVDGYTAAPMAALPDAAFSNRPDVLTSDAGATATARGLARMYDALLNGLIPAARLAEVTSVHATGTDEVVGMQATWGLGYSVGLTQVLDRPTYFGMGGSGGTAAFADRATGLAIGITKNRIGAGDPFETVDRIGQVIL</sequence>
<dbReference type="InterPro" id="IPR001466">
    <property type="entry name" value="Beta-lactam-related"/>
</dbReference>
<evidence type="ECO:0000313" key="3">
    <source>
        <dbReference type="Proteomes" id="UP000568380"/>
    </source>
</evidence>
<dbReference type="RefSeq" id="WP_184958233.1">
    <property type="nucleotide sequence ID" value="NZ_JACHIN010000001.1"/>
</dbReference>
<feature type="domain" description="Beta-lactamase-related" evidence="1">
    <location>
        <begin position="9"/>
        <end position="348"/>
    </location>
</feature>
<dbReference type="InterPro" id="IPR012338">
    <property type="entry name" value="Beta-lactam/transpept-like"/>
</dbReference>
<dbReference type="Gene3D" id="3.40.710.10">
    <property type="entry name" value="DD-peptidase/beta-lactamase superfamily"/>
    <property type="match status" value="1"/>
</dbReference>